<comment type="caution">
    <text evidence="1">The sequence shown here is derived from an EMBL/GenBank/DDBJ whole genome shotgun (WGS) entry which is preliminary data.</text>
</comment>
<keyword evidence="2" id="KW-1185">Reference proteome</keyword>
<accession>A0A328VE21</accession>
<protein>
    <submittedName>
        <fullName evidence="1">Uncharacterized protein</fullName>
    </submittedName>
</protein>
<reference evidence="1 2" key="1">
    <citation type="submission" date="2016-08" db="EMBL/GenBank/DDBJ databases">
        <title>Analysis of Carbohydrate Active Enzymes in Thermogemmatispora T81 Reveals Carbohydrate Degradation Ability.</title>
        <authorList>
            <person name="Tomazini A."/>
            <person name="Lal S."/>
            <person name="Stott M."/>
            <person name="Henrissat B."/>
            <person name="Polikarpov I."/>
            <person name="Sparling R."/>
            <person name="Levin D.B."/>
        </authorList>
    </citation>
    <scope>NUCLEOTIDE SEQUENCE [LARGE SCALE GENOMIC DNA]</scope>
    <source>
        <strain evidence="1 2">T81</strain>
    </source>
</reference>
<sequence length="63" mass="6986">MQTPSEILLPVRAYAWPQMANLALSLFSYGPALLLSGQTRAPLTHLAGSEAIWHRRLLSRSLL</sequence>
<dbReference type="AlphaFoldDB" id="A0A328VE21"/>
<proteinExistence type="predicted"/>
<organism evidence="1 2">
    <name type="scientific">Thermogemmatispora tikiterensis</name>
    <dbReference type="NCBI Taxonomy" id="1825093"/>
    <lineage>
        <taxon>Bacteria</taxon>
        <taxon>Bacillati</taxon>
        <taxon>Chloroflexota</taxon>
        <taxon>Ktedonobacteria</taxon>
        <taxon>Thermogemmatisporales</taxon>
        <taxon>Thermogemmatisporaceae</taxon>
        <taxon>Thermogemmatispora</taxon>
    </lineage>
</organism>
<name>A0A328VE21_9CHLR</name>
<evidence type="ECO:0000313" key="1">
    <source>
        <dbReference type="EMBL" id="RAQ95071.1"/>
    </source>
</evidence>
<gene>
    <name evidence="1" type="ORF">A4R35_05950</name>
</gene>
<evidence type="ECO:0000313" key="2">
    <source>
        <dbReference type="Proteomes" id="UP000248706"/>
    </source>
</evidence>
<dbReference type="Proteomes" id="UP000248706">
    <property type="component" value="Unassembled WGS sequence"/>
</dbReference>
<dbReference type="EMBL" id="MCIF01000002">
    <property type="protein sequence ID" value="RAQ95071.1"/>
    <property type="molecule type" value="Genomic_DNA"/>
</dbReference>